<dbReference type="RefSeq" id="WP_221118529.1">
    <property type="nucleotide sequence ID" value="NZ_JABDYF010000001.1"/>
</dbReference>
<proteinExistence type="inferred from homology"/>
<feature type="domain" description="ABC transporter" evidence="6">
    <location>
        <begin position="2"/>
        <end position="228"/>
    </location>
</feature>
<sequence>MIAVDDVSLSLEAGEVLGVLGATGSGKSTLGKIIAGILQPTSGRVYLDGEEVVSTSRKPSNAMRARLQYVYQDPRASLDPGWTIRRSLHEPLVIHTKLPAADRETKVRELLASLELSPALLDRFPHEVSGGQQRRVGLARVLLLAPKIIIFDEPTAGLDVLVQAAVLKLLQDIRVEFDLTYILISHDIAVVRSLCTRVAVLRGGRLVEIGSVGEVLENPVHPDTQALLASSPRIGGPRLTDRPFAQDGGTIVPRRTTEGQERF</sequence>
<gene>
    <name evidence="7" type="ORF">HJB60_04150</name>
</gene>
<dbReference type="SUPFAM" id="SSF52540">
    <property type="entry name" value="P-loop containing nucleoside triphosphate hydrolases"/>
    <property type="match status" value="1"/>
</dbReference>
<keyword evidence="4 7" id="KW-0067">ATP-binding</keyword>
<dbReference type="InterPro" id="IPR027417">
    <property type="entry name" value="P-loop_NTPase"/>
</dbReference>
<dbReference type="InterPro" id="IPR017871">
    <property type="entry name" value="ABC_transporter-like_CS"/>
</dbReference>
<dbReference type="PROSITE" id="PS50893">
    <property type="entry name" value="ABC_TRANSPORTER_2"/>
    <property type="match status" value="1"/>
</dbReference>
<evidence type="ECO:0000256" key="5">
    <source>
        <dbReference type="SAM" id="MobiDB-lite"/>
    </source>
</evidence>
<dbReference type="PANTHER" id="PTHR43776">
    <property type="entry name" value="TRANSPORT ATP-BINDING PROTEIN"/>
    <property type="match status" value="1"/>
</dbReference>
<keyword evidence="3" id="KW-0547">Nucleotide-binding</keyword>
<evidence type="ECO:0000256" key="1">
    <source>
        <dbReference type="ARBA" id="ARBA00005417"/>
    </source>
</evidence>
<dbReference type="PROSITE" id="PS00211">
    <property type="entry name" value="ABC_TRANSPORTER_1"/>
    <property type="match status" value="1"/>
</dbReference>
<dbReference type="SMART" id="SM00382">
    <property type="entry name" value="AAA"/>
    <property type="match status" value="1"/>
</dbReference>
<name>A0ABS7IA65_9HYPH</name>
<comment type="caution">
    <text evidence="7">The sequence shown here is derived from an EMBL/GenBank/DDBJ whole genome shotgun (WGS) entry which is preliminary data.</text>
</comment>
<evidence type="ECO:0000256" key="4">
    <source>
        <dbReference type="ARBA" id="ARBA00022840"/>
    </source>
</evidence>
<evidence type="ECO:0000256" key="3">
    <source>
        <dbReference type="ARBA" id="ARBA00022741"/>
    </source>
</evidence>
<dbReference type="Pfam" id="PF00005">
    <property type="entry name" value="ABC_tran"/>
    <property type="match status" value="1"/>
</dbReference>
<evidence type="ECO:0000256" key="2">
    <source>
        <dbReference type="ARBA" id="ARBA00022448"/>
    </source>
</evidence>
<evidence type="ECO:0000259" key="6">
    <source>
        <dbReference type="PROSITE" id="PS50893"/>
    </source>
</evidence>
<dbReference type="GO" id="GO:0005524">
    <property type="term" value="F:ATP binding"/>
    <property type="evidence" value="ECO:0007669"/>
    <property type="project" value="UniProtKB-KW"/>
</dbReference>
<keyword evidence="2" id="KW-0813">Transport</keyword>
<organism evidence="7 8">
    <name type="scientific">Rhizobium lentis</name>
    <dbReference type="NCBI Taxonomy" id="1138194"/>
    <lineage>
        <taxon>Bacteria</taxon>
        <taxon>Pseudomonadati</taxon>
        <taxon>Pseudomonadota</taxon>
        <taxon>Alphaproteobacteria</taxon>
        <taxon>Hyphomicrobiales</taxon>
        <taxon>Rhizobiaceae</taxon>
        <taxon>Rhizobium/Agrobacterium group</taxon>
        <taxon>Rhizobium</taxon>
    </lineage>
</organism>
<feature type="region of interest" description="Disordered" evidence="5">
    <location>
        <begin position="239"/>
        <end position="263"/>
    </location>
</feature>
<dbReference type="EMBL" id="JABDYF010000001">
    <property type="protein sequence ID" value="MBX5088369.1"/>
    <property type="molecule type" value="Genomic_DNA"/>
</dbReference>
<dbReference type="CDD" id="cd03257">
    <property type="entry name" value="ABC_NikE_OppD_transporters"/>
    <property type="match status" value="1"/>
</dbReference>
<dbReference type="InterPro" id="IPR003593">
    <property type="entry name" value="AAA+_ATPase"/>
</dbReference>
<dbReference type="InterPro" id="IPR003439">
    <property type="entry name" value="ABC_transporter-like_ATP-bd"/>
</dbReference>
<dbReference type="Proteomes" id="UP000770629">
    <property type="component" value="Unassembled WGS sequence"/>
</dbReference>
<dbReference type="Gene3D" id="3.40.50.300">
    <property type="entry name" value="P-loop containing nucleotide triphosphate hydrolases"/>
    <property type="match status" value="1"/>
</dbReference>
<accession>A0ABS7IA65</accession>
<reference evidence="7 8" key="1">
    <citation type="submission" date="2020-04" db="EMBL/GenBank/DDBJ databases">
        <title>Global-level population genomics: horizontal gene transfer, symbiosis and evolution in Rhizobia.</title>
        <authorList>
            <person name="Gai Y."/>
        </authorList>
    </citation>
    <scope>NUCLEOTIDE SEQUENCE [LARGE SCALE GENOMIC DNA]</scope>
    <source>
        <strain evidence="7 8">BLR33</strain>
    </source>
</reference>
<keyword evidence="8" id="KW-1185">Reference proteome</keyword>
<dbReference type="InterPro" id="IPR050319">
    <property type="entry name" value="ABC_transp_ATP-bind"/>
</dbReference>
<comment type="similarity">
    <text evidence="1">Belongs to the ABC transporter superfamily.</text>
</comment>
<evidence type="ECO:0000313" key="8">
    <source>
        <dbReference type="Proteomes" id="UP000770629"/>
    </source>
</evidence>
<evidence type="ECO:0000313" key="7">
    <source>
        <dbReference type="EMBL" id="MBX5088369.1"/>
    </source>
</evidence>
<protein>
    <submittedName>
        <fullName evidence="7">ABC transporter ATP-binding protein</fullName>
    </submittedName>
</protein>